<gene>
    <name evidence="1" type="ORF">AMTR_s00080p00106130</name>
</gene>
<evidence type="ECO:0000313" key="1">
    <source>
        <dbReference type="EMBL" id="ERN04927.1"/>
    </source>
</evidence>
<dbReference type="HOGENOM" id="CLU_2253749_0_0_1"/>
<reference evidence="2" key="1">
    <citation type="journal article" date="2013" name="Science">
        <title>The Amborella genome and the evolution of flowering plants.</title>
        <authorList>
            <consortium name="Amborella Genome Project"/>
        </authorList>
    </citation>
    <scope>NUCLEOTIDE SEQUENCE [LARGE SCALE GENOMIC DNA]</scope>
</reference>
<dbReference type="Gramene" id="ERN04927">
    <property type="protein sequence ID" value="ERN04927"/>
    <property type="gene ID" value="AMTR_s00080p00106130"/>
</dbReference>
<dbReference type="EMBL" id="KI394095">
    <property type="protein sequence ID" value="ERN04927.1"/>
    <property type="molecule type" value="Genomic_DNA"/>
</dbReference>
<sequence length="104" mass="11435">MLVEFFEFLKGPVACGARIEGLTGDCGPSGPSRFRSNVVQKVRDASFGTSSKPGSHEDLLLESDRQIFLADDFQLFLLKSCHLLEEFRRGNVFGGVGLYLVGFC</sequence>
<organism evidence="1 2">
    <name type="scientific">Amborella trichopoda</name>
    <dbReference type="NCBI Taxonomy" id="13333"/>
    <lineage>
        <taxon>Eukaryota</taxon>
        <taxon>Viridiplantae</taxon>
        <taxon>Streptophyta</taxon>
        <taxon>Embryophyta</taxon>
        <taxon>Tracheophyta</taxon>
        <taxon>Spermatophyta</taxon>
        <taxon>Magnoliopsida</taxon>
        <taxon>Amborellales</taxon>
        <taxon>Amborellaceae</taxon>
        <taxon>Amborella</taxon>
    </lineage>
</organism>
<keyword evidence="2" id="KW-1185">Reference proteome</keyword>
<accession>W1P4W0</accession>
<proteinExistence type="predicted"/>
<dbReference type="Proteomes" id="UP000017836">
    <property type="component" value="Unassembled WGS sequence"/>
</dbReference>
<name>W1P4W0_AMBTC</name>
<dbReference type="AlphaFoldDB" id="W1P4W0"/>
<evidence type="ECO:0000313" key="2">
    <source>
        <dbReference type="Proteomes" id="UP000017836"/>
    </source>
</evidence>
<protein>
    <submittedName>
        <fullName evidence="1">Uncharacterized protein</fullName>
    </submittedName>
</protein>